<keyword evidence="6" id="KW-1185">Reference proteome</keyword>
<sequence>MWTKKVATSVVLVMLLLIIAQEVTVPGVEAKRKTCRQKSKRFKNPCYTNSKCAQVCHGEGWSGGNCDGALHECTCIKNC</sequence>
<gene>
    <name evidence="5" type="ORF">QYE76_033010</name>
</gene>
<dbReference type="PRINTS" id="PR00288">
    <property type="entry name" value="PUROTHIONIN"/>
</dbReference>
<organism evidence="5 6">
    <name type="scientific">Lolium multiflorum</name>
    <name type="common">Italian ryegrass</name>
    <name type="synonym">Lolium perenne subsp. multiflorum</name>
    <dbReference type="NCBI Taxonomy" id="4521"/>
    <lineage>
        <taxon>Eukaryota</taxon>
        <taxon>Viridiplantae</taxon>
        <taxon>Streptophyta</taxon>
        <taxon>Embryophyta</taxon>
        <taxon>Tracheophyta</taxon>
        <taxon>Spermatophyta</taxon>
        <taxon>Magnoliopsida</taxon>
        <taxon>Liliopsida</taxon>
        <taxon>Poales</taxon>
        <taxon>Poaceae</taxon>
        <taxon>BOP clade</taxon>
        <taxon>Pooideae</taxon>
        <taxon>Poodae</taxon>
        <taxon>Poeae</taxon>
        <taxon>Poeae Chloroplast Group 2 (Poeae type)</taxon>
        <taxon>Loliodinae</taxon>
        <taxon>Loliinae</taxon>
        <taxon>Lolium</taxon>
    </lineage>
</organism>
<dbReference type="Pfam" id="PF00304">
    <property type="entry name" value="Gamma-thionin"/>
    <property type="match status" value="1"/>
</dbReference>
<dbReference type="EMBL" id="JAUUTY010000007">
    <property type="protein sequence ID" value="KAK1609337.1"/>
    <property type="molecule type" value="Genomic_DNA"/>
</dbReference>
<feature type="domain" description="Knottins-like" evidence="4">
    <location>
        <begin position="34"/>
        <end position="79"/>
    </location>
</feature>
<dbReference type="GO" id="GO:0006952">
    <property type="term" value="P:defense response"/>
    <property type="evidence" value="ECO:0007669"/>
    <property type="project" value="InterPro"/>
</dbReference>
<dbReference type="Proteomes" id="UP001231189">
    <property type="component" value="Unassembled WGS sequence"/>
</dbReference>
<feature type="chain" id="PRO_5041966451" description="Knottins-like domain-containing protein" evidence="3">
    <location>
        <begin position="31"/>
        <end position="79"/>
    </location>
</feature>
<proteinExistence type="predicted"/>
<dbReference type="SMART" id="SM00505">
    <property type="entry name" value="Knot1"/>
    <property type="match status" value="1"/>
</dbReference>
<evidence type="ECO:0000313" key="6">
    <source>
        <dbReference type="Proteomes" id="UP001231189"/>
    </source>
</evidence>
<keyword evidence="1 3" id="KW-0732">Signal</keyword>
<evidence type="ECO:0000256" key="3">
    <source>
        <dbReference type="SAM" id="SignalP"/>
    </source>
</evidence>
<comment type="caution">
    <text evidence="5">The sequence shown here is derived from an EMBL/GenBank/DDBJ whole genome shotgun (WGS) entry which is preliminary data.</text>
</comment>
<accession>A0AAD8QVA7</accession>
<dbReference type="PANTHER" id="PTHR33147:SF130">
    <property type="entry name" value="DEFENSIN-LIKE PROTEIN 1"/>
    <property type="match status" value="1"/>
</dbReference>
<feature type="signal peptide" evidence="3">
    <location>
        <begin position="1"/>
        <end position="30"/>
    </location>
</feature>
<dbReference type="SUPFAM" id="SSF57095">
    <property type="entry name" value="Scorpion toxin-like"/>
    <property type="match status" value="1"/>
</dbReference>
<dbReference type="InterPro" id="IPR036574">
    <property type="entry name" value="Scorpion_toxin-like_sf"/>
</dbReference>
<reference evidence="5" key="1">
    <citation type="submission" date="2023-07" db="EMBL/GenBank/DDBJ databases">
        <title>A chromosome-level genome assembly of Lolium multiflorum.</title>
        <authorList>
            <person name="Chen Y."/>
            <person name="Copetti D."/>
            <person name="Kolliker R."/>
            <person name="Studer B."/>
        </authorList>
    </citation>
    <scope>NUCLEOTIDE SEQUENCE</scope>
    <source>
        <strain evidence="5">02402/16</strain>
        <tissue evidence="5">Leaf</tissue>
    </source>
</reference>
<protein>
    <recommendedName>
        <fullName evidence="4">Knottins-like domain-containing protein</fullName>
    </recommendedName>
</protein>
<name>A0AAD8QVA7_LOLMU</name>
<dbReference type="InterPro" id="IPR003614">
    <property type="entry name" value="Knottins"/>
</dbReference>
<dbReference type="AlphaFoldDB" id="A0AAD8QVA7"/>
<evidence type="ECO:0000256" key="2">
    <source>
        <dbReference type="ARBA" id="ARBA00023157"/>
    </source>
</evidence>
<dbReference type="CDD" id="cd00107">
    <property type="entry name" value="Knot1"/>
    <property type="match status" value="1"/>
</dbReference>
<dbReference type="PANTHER" id="PTHR33147">
    <property type="entry name" value="DEFENSIN-LIKE PROTEIN 1"/>
    <property type="match status" value="1"/>
</dbReference>
<evidence type="ECO:0000313" key="5">
    <source>
        <dbReference type="EMBL" id="KAK1609337.1"/>
    </source>
</evidence>
<evidence type="ECO:0000256" key="1">
    <source>
        <dbReference type="ARBA" id="ARBA00022729"/>
    </source>
</evidence>
<evidence type="ECO:0000259" key="4">
    <source>
        <dbReference type="SMART" id="SM00505"/>
    </source>
</evidence>
<dbReference type="InterPro" id="IPR008176">
    <property type="entry name" value="Defensin_plant"/>
</dbReference>
<dbReference type="Gene3D" id="3.30.30.10">
    <property type="entry name" value="Knottin, scorpion toxin-like"/>
    <property type="match status" value="1"/>
</dbReference>
<keyword evidence="2" id="KW-1015">Disulfide bond</keyword>